<dbReference type="InterPro" id="IPR002168">
    <property type="entry name" value="Lipase_GDXG_HIS_AS"/>
</dbReference>
<dbReference type="GO" id="GO:0016787">
    <property type="term" value="F:hydrolase activity"/>
    <property type="evidence" value="ECO:0007669"/>
    <property type="project" value="UniProtKB-KW"/>
</dbReference>
<evidence type="ECO:0000256" key="2">
    <source>
        <dbReference type="ARBA" id="ARBA00022801"/>
    </source>
</evidence>
<name>A0ABR7YBX4_9SPHI</name>
<gene>
    <name evidence="4" type="ORF">H8B04_04305</name>
</gene>
<dbReference type="Proteomes" id="UP000651271">
    <property type="component" value="Unassembled WGS sequence"/>
</dbReference>
<proteinExistence type="inferred from homology"/>
<comment type="caution">
    <text evidence="4">The sequence shown here is derived from an EMBL/GenBank/DDBJ whole genome shotgun (WGS) entry which is preliminary data.</text>
</comment>
<evidence type="ECO:0000259" key="3">
    <source>
        <dbReference type="Pfam" id="PF20434"/>
    </source>
</evidence>
<accession>A0ABR7YBX4</accession>
<dbReference type="Gene3D" id="3.40.50.1820">
    <property type="entry name" value="alpha/beta hydrolase"/>
    <property type="match status" value="1"/>
</dbReference>
<evidence type="ECO:0000256" key="1">
    <source>
        <dbReference type="ARBA" id="ARBA00010515"/>
    </source>
</evidence>
<organism evidence="4 5">
    <name type="scientific">Sphingobacterium litopenaei</name>
    <dbReference type="NCBI Taxonomy" id="2763500"/>
    <lineage>
        <taxon>Bacteria</taxon>
        <taxon>Pseudomonadati</taxon>
        <taxon>Bacteroidota</taxon>
        <taxon>Sphingobacteriia</taxon>
        <taxon>Sphingobacteriales</taxon>
        <taxon>Sphingobacteriaceae</taxon>
        <taxon>Sphingobacterium</taxon>
    </lineage>
</organism>
<comment type="similarity">
    <text evidence="1">Belongs to the 'GDXG' lipolytic enzyme family.</text>
</comment>
<protein>
    <submittedName>
        <fullName evidence="4">Alpha/beta hydrolase</fullName>
    </submittedName>
</protein>
<dbReference type="InterPro" id="IPR049492">
    <property type="entry name" value="BD-FAE-like_dom"/>
</dbReference>
<sequence length="292" mass="32598">MAQKSIPRDTSFTVKGTFEKEKKKFPHIEIALADTNDLKIKKDIVYKNIAQRELTVDVFQPLAEGKNIGILLIHGGGWKTGDKTHMHELAKALAKKGYTCFAVEYRLSLEAKYPAAVEDLQDAIRWIKKNVTQYAIHPNNIICLGTSSGGQLASLIGVLNKSLATKANKSTLSPSVKAVINIDGLLSFTHPDAQEGTMAAEWLGGDSIEAAQNWKQASALTHLSKNSAPMLFITSGFKRFSAGKNDLMQYYKKWGISYDELHFEHSPHTFWYFHPWFIPTVNKIDEFISGLI</sequence>
<dbReference type="InterPro" id="IPR050300">
    <property type="entry name" value="GDXG_lipolytic_enzyme"/>
</dbReference>
<keyword evidence="2 4" id="KW-0378">Hydrolase</keyword>
<dbReference type="SUPFAM" id="SSF53474">
    <property type="entry name" value="alpha/beta-Hydrolases"/>
    <property type="match status" value="1"/>
</dbReference>
<dbReference type="PANTHER" id="PTHR48081">
    <property type="entry name" value="AB HYDROLASE SUPERFAMILY PROTEIN C4A8.06C"/>
    <property type="match status" value="1"/>
</dbReference>
<dbReference type="EMBL" id="JACOIJ010000005">
    <property type="protein sequence ID" value="MBD1428800.1"/>
    <property type="molecule type" value="Genomic_DNA"/>
</dbReference>
<evidence type="ECO:0000313" key="5">
    <source>
        <dbReference type="Proteomes" id="UP000651271"/>
    </source>
</evidence>
<reference evidence="4 5" key="1">
    <citation type="submission" date="2020-08" db="EMBL/GenBank/DDBJ databases">
        <title>Sphingobacterium sp. DN04309 isolated from aquaculture water.</title>
        <authorList>
            <person name="Zhang M."/>
        </authorList>
    </citation>
    <scope>NUCLEOTIDE SEQUENCE [LARGE SCALE GENOMIC DNA]</scope>
    <source>
        <strain evidence="4 5">DN04309</strain>
    </source>
</reference>
<dbReference type="PROSITE" id="PS01173">
    <property type="entry name" value="LIPASE_GDXG_HIS"/>
    <property type="match status" value="1"/>
</dbReference>
<evidence type="ECO:0000313" key="4">
    <source>
        <dbReference type="EMBL" id="MBD1428800.1"/>
    </source>
</evidence>
<dbReference type="Pfam" id="PF20434">
    <property type="entry name" value="BD-FAE"/>
    <property type="match status" value="1"/>
</dbReference>
<keyword evidence="5" id="KW-1185">Reference proteome</keyword>
<dbReference type="InterPro" id="IPR029058">
    <property type="entry name" value="AB_hydrolase_fold"/>
</dbReference>
<feature type="domain" description="BD-FAE-like" evidence="3">
    <location>
        <begin position="57"/>
        <end position="233"/>
    </location>
</feature>
<dbReference type="RefSeq" id="WP_190301566.1">
    <property type="nucleotide sequence ID" value="NZ_JACOIJ010000005.1"/>
</dbReference>